<dbReference type="AlphaFoldDB" id="A0A418ZSW0"/>
<gene>
    <name evidence="1" type="ORF">D3P06_12965</name>
</gene>
<sequence length="144" mass="15566">MDKFKAPFIARIRERVGDDVQLRPARCYIGDSPRRGMLRLYASADLASFIEVEEKAIVHVEPVKDSGLGAVTVWLLAEAKVEVTGRKASIADFMRGQLTRDISDLVPVSRVTGLKDTPIGPPTSGAMLSPYFAGTLPGLTPIGL</sequence>
<keyword evidence="2" id="KW-1185">Reference proteome</keyword>
<organism evidence="1 2">
    <name type="scientific">Paracoccus aestuarii</name>
    <dbReference type="NCBI Taxonomy" id="453842"/>
    <lineage>
        <taxon>Bacteria</taxon>
        <taxon>Pseudomonadati</taxon>
        <taxon>Pseudomonadota</taxon>
        <taxon>Alphaproteobacteria</taxon>
        <taxon>Rhodobacterales</taxon>
        <taxon>Paracoccaceae</taxon>
        <taxon>Paracoccus</taxon>
    </lineage>
</organism>
<name>A0A418ZSW0_9RHOB</name>
<dbReference type="EMBL" id="QZEV01000074">
    <property type="protein sequence ID" value="RJL00915.1"/>
    <property type="molecule type" value="Genomic_DNA"/>
</dbReference>
<comment type="caution">
    <text evidence="1">The sequence shown here is derived from an EMBL/GenBank/DDBJ whole genome shotgun (WGS) entry which is preliminary data.</text>
</comment>
<reference evidence="1 2" key="1">
    <citation type="submission" date="2018-09" db="EMBL/GenBank/DDBJ databases">
        <title>Paracoccus onubensis nov. sp. a moderate halophilic bacterium isolated from Gruta de las Maravillas (Aracena, Spain).</title>
        <authorList>
            <person name="Jurado V."/>
            <person name="Gutierrez-Patricio S."/>
            <person name="Gonzalez-Pimentel J.L."/>
            <person name="Laiz L."/>
            <person name="Saiz-Jimenez C."/>
        </authorList>
    </citation>
    <scope>NUCLEOTIDE SEQUENCE [LARGE SCALE GENOMIC DNA]</scope>
    <source>
        <strain evidence="1 2">DSM 19484</strain>
    </source>
</reference>
<accession>A0A418ZSW0</accession>
<evidence type="ECO:0000313" key="1">
    <source>
        <dbReference type="EMBL" id="RJL00915.1"/>
    </source>
</evidence>
<proteinExistence type="predicted"/>
<dbReference type="Proteomes" id="UP000285530">
    <property type="component" value="Unassembled WGS sequence"/>
</dbReference>
<dbReference type="RefSeq" id="WP_119886949.1">
    <property type="nucleotide sequence ID" value="NZ_CP067170.1"/>
</dbReference>
<protein>
    <submittedName>
        <fullName evidence="1">Uncharacterized protein</fullName>
    </submittedName>
</protein>
<evidence type="ECO:0000313" key="2">
    <source>
        <dbReference type="Proteomes" id="UP000285530"/>
    </source>
</evidence>